<dbReference type="AlphaFoldDB" id="A0A2K1IGF2"/>
<dbReference type="Proteomes" id="UP000006727">
    <property type="component" value="Chromosome 24"/>
</dbReference>
<gene>
    <name evidence="1" type="ORF">PHYPA_028945</name>
</gene>
<organism evidence="1">
    <name type="scientific">Physcomitrium patens</name>
    <name type="common">Spreading-leaved earth moss</name>
    <name type="synonym">Physcomitrella patens</name>
    <dbReference type="NCBI Taxonomy" id="3218"/>
    <lineage>
        <taxon>Eukaryota</taxon>
        <taxon>Viridiplantae</taxon>
        <taxon>Streptophyta</taxon>
        <taxon>Embryophyta</taxon>
        <taxon>Bryophyta</taxon>
        <taxon>Bryophytina</taxon>
        <taxon>Bryopsida</taxon>
        <taxon>Funariidae</taxon>
        <taxon>Funariales</taxon>
        <taxon>Funariaceae</taxon>
        <taxon>Physcomitrium</taxon>
    </lineage>
</organism>
<keyword evidence="3" id="KW-1185">Reference proteome</keyword>
<dbReference type="EnsemblPlants" id="Pp3c24_11850V3.2">
    <property type="protein sequence ID" value="PAC:32910038.CDS.1"/>
    <property type="gene ID" value="Pp3c24_11850"/>
</dbReference>
<reference evidence="2" key="3">
    <citation type="submission" date="2020-12" db="UniProtKB">
        <authorList>
            <consortium name="EnsemblPlants"/>
        </authorList>
    </citation>
    <scope>IDENTIFICATION</scope>
</reference>
<dbReference type="InParanoid" id="A0A2K1IGF2"/>
<dbReference type="Gramene" id="Pp3c24_11850V3.2">
    <property type="protein sequence ID" value="PAC:32910038.CDS.1"/>
    <property type="gene ID" value="Pp3c24_11850"/>
</dbReference>
<dbReference type="Gramene" id="Pp3c24_11850V3.1">
    <property type="protein sequence ID" value="PAC:32910037.CDS.1"/>
    <property type="gene ID" value="Pp3c24_11850"/>
</dbReference>
<accession>A0A2K1IGF2</accession>
<reference evidence="1 3" key="2">
    <citation type="journal article" date="2018" name="Plant J.">
        <title>The Physcomitrella patens chromosome-scale assembly reveals moss genome structure and evolution.</title>
        <authorList>
            <person name="Lang D."/>
            <person name="Ullrich K.K."/>
            <person name="Murat F."/>
            <person name="Fuchs J."/>
            <person name="Jenkins J."/>
            <person name="Haas F.B."/>
            <person name="Piednoel M."/>
            <person name="Gundlach H."/>
            <person name="Van Bel M."/>
            <person name="Meyberg R."/>
            <person name="Vives C."/>
            <person name="Morata J."/>
            <person name="Symeonidi A."/>
            <person name="Hiss M."/>
            <person name="Muchero W."/>
            <person name="Kamisugi Y."/>
            <person name="Saleh O."/>
            <person name="Blanc G."/>
            <person name="Decker E.L."/>
            <person name="van Gessel N."/>
            <person name="Grimwood J."/>
            <person name="Hayes R.D."/>
            <person name="Graham S.W."/>
            <person name="Gunter L.E."/>
            <person name="McDaniel S.F."/>
            <person name="Hoernstein S.N.W."/>
            <person name="Larsson A."/>
            <person name="Li F.W."/>
            <person name="Perroud P.F."/>
            <person name="Phillips J."/>
            <person name="Ranjan P."/>
            <person name="Rokshar D.S."/>
            <person name="Rothfels C.J."/>
            <person name="Schneider L."/>
            <person name="Shu S."/>
            <person name="Stevenson D.W."/>
            <person name="Thummler F."/>
            <person name="Tillich M."/>
            <person name="Villarreal Aguilar J.C."/>
            <person name="Widiez T."/>
            <person name="Wong G.K."/>
            <person name="Wymore A."/>
            <person name="Zhang Y."/>
            <person name="Zimmer A.D."/>
            <person name="Quatrano R.S."/>
            <person name="Mayer K.F.X."/>
            <person name="Goodstein D."/>
            <person name="Casacuberta J.M."/>
            <person name="Vandepoele K."/>
            <person name="Reski R."/>
            <person name="Cuming A.C."/>
            <person name="Tuskan G.A."/>
            <person name="Maumus F."/>
            <person name="Salse J."/>
            <person name="Schmutz J."/>
            <person name="Rensing S.A."/>
        </authorList>
    </citation>
    <scope>NUCLEOTIDE SEQUENCE [LARGE SCALE GENOMIC DNA]</scope>
    <source>
        <strain evidence="2 3">cv. Gransden 2004</strain>
    </source>
</reference>
<dbReference type="PaxDb" id="3218-PP1S16_287V6.1"/>
<dbReference type="EnsemblPlants" id="Pp3c24_11850V3.1">
    <property type="protein sequence ID" value="PAC:32910037.CDS.1"/>
    <property type="gene ID" value="Pp3c24_11850"/>
</dbReference>
<name>A0A2K1IGF2_PHYPA</name>
<sequence>MNVPRGTQCGSSGHLASTCVSEACCNSTLGRRRRIPAILCYPWSPTWILTTPANFTSISPRNSSASRTDSTRIGIVGCHPASRFTGSGSINMVASFINLGRVYFLT</sequence>
<evidence type="ECO:0000313" key="3">
    <source>
        <dbReference type="Proteomes" id="UP000006727"/>
    </source>
</evidence>
<proteinExistence type="predicted"/>
<dbReference type="EMBL" id="ABEU02000024">
    <property type="protein sequence ID" value="PNR28353.1"/>
    <property type="molecule type" value="Genomic_DNA"/>
</dbReference>
<protein>
    <submittedName>
        <fullName evidence="1 2">Uncharacterized protein</fullName>
    </submittedName>
</protein>
<evidence type="ECO:0000313" key="2">
    <source>
        <dbReference type="EnsemblPlants" id="PAC:32910037.CDS.1"/>
    </source>
</evidence>
<reference evidence="1 3" key="1">
    <citation type="journal article" date="2008" name="Science">
        <title>The Physcomitrella genome reveals evolutionary insights into the conquest of land by plants.</title>
        <authorList>
            <person name="Rensing S."/>
            <person name="Lang D."/>
            <person name="Zimmer A."/>
            <person name="Terry A."/>
            <person name="Salamov A."/>
            <person name="Shapiro H."/>
            <person name="Nishiyama T."/>
            <person name="Perroud P.-F."/>
            <person name="Lindquist E."/>
            <person name="Kamisugi Y."/>
            <person name="Tanahashi T."/>
            <person name="Sakakibara K."/>
            <person name="Fujita T."/>
            <person name="Oishi K."/>
            <person name="Shin-I T."/>
            <person name="Kuroki Y."/>
            <person name="Toyoda A."/>
            <person name="Suzuki Y."/>
            <person name="Hashimoto A."/>
            <person name="Yamaguchi K."/>
            <person name="Sugano A."/>
            <person name="Kohara Y."/>
            <person name="Fujiyama A."/>
            <person name="Anterola A."/>
            <person name="Aoki S."/>
            <person name="Ashton N."/>
            <person name="Barbazuk W.B."/>
            <person name="Barker E."/>
            <person name="Bennetzen J."/>
            <person name="Bezanilla M."/>
            <person name="Blankenship R."/>
            <person name="Cho S.H."/>
            <person name="Dutcher S."/>
            <person name="Estelle M."/>
            <person name="Fawcett J.A."/>
            <person name="Gundlach H."/>
            <person name="Hanada K."/>
            <person name="Heyl A."/>
            <person name="Hicks K.A."/>
            <person name="Hugh J."/>
            <person name="Lohr M."/>
            <person name="Mayer K."/>
            <person name="Melkozernov A."/>
            <person name="Murata T."/>
            <person name="Nelson D."/>
            <person name="Pils B."/>
            <person name="Prigge M."/>
            <person name="Reiss B."/>
            <person name="Renner T."/>
            <person name="Rombauts S."/>
            <person name="Rushton P."/>
            <person name="Sanderfoot A."/>
            <person name="Schween G."/>
            <person name="Shiu S.-H."/>
            <person name="Stueber K."/>
            <person name="Theodoulou F.L."/>
            <person name="Tu H."/>
            <person name="Van de Peer Y."/>
            <person name="Verrier P.J."/>
            <person name="Waters E."/>
            <person name="Wood A."/>
            <person name="Yang L."/>
            <person name="Cove D."/>
            <person name="Cuming A."/>
            <person name="Hasebe M."/>
            <person name="Lucas S."/>
            <person name="Mishler D.B."/>
            <person name="Reski R."/>
            <person name="Grigoriev I."/>
            <person name="Quatrano R.S."/>
            <person name="Boore J.L."/>
        </authorList>
    </citation>
    <scope>NUCLEOTIDE SEQUENCE [LARGE SCALE GENOMIC DNA]</scope>
    <source>
        <strain evidence="2 3">cv. Gransden 2004</strain>
    </source>
</reference>
<evidence type="ECO:0000313" key="1">
    <source>
        <dbReference type="EMBL" id="PNR28353.1"/>
    </source>
</evidence>